<dbReference type="GO" id="GO:0045454">
    <property type="term" value="P:cell redox homeostasis"/>
    <property type="evidence" value="ECO:0007669"/>
    <property type="project" value="TreeGrafter"/>
</dbReference>
<protein>
    <recommendedName>
        <fullName evidence="1">DEP domain-containing protein</fullName>
    </recommendedName>
</protein>
<dbReference type="SUPFAM" id="SSF46785">
    <property type="entry name" value="Winged helix' DNA-binding domain"/>
    <property type="match status" value="1"/>
</dbReference>
<evidence type="ECO:0000313" key="2">
    <source>
        <dbReference type="EMBL" id="CAE2299987.1"/>
    </source>
</evidence>
<dbReference type="AlphaFoldDB" id="A0A7S4KMY7"/>
<dbReference type="InterPro" id="IPR051548">
    <property type="entry name" value="Grx-like_ET"/>
</dbReference>
<dbReference type="InterPro" id="IPR000591">
    <property type="entry name" value="DEP_dom"/>
</dbReference>
<dbReference type="Pfam" id="PF00462">
    <property type="entry name" value="Glutaredoxin"/>
    <property type="match status" value="1"/>
</dbReference>
<dbReference type="CDD" id="cd04371">
    <property type="entry name" value="DEP"/>
    <property type="match status" value="1"/>
</dbReference>
<reference evidence="2" key="1">
    <citation type="submission" date="2021-01" db="EMBL/GenBank/DDBJ databases">
        <authorList>
            <person name="Corre E."/>
            <person name="Pelletier E."/>
            <person name="Niang G."/>
            <person name="Scheremetjew M."/>
            <person name="Finn R."/>
            <person name="Kale V."/>
            <person name="Holt S."/>
            <person name="Cochrane G."/>
            <person name="Meng A."/>
            <person name="Brown T."/>
            <person name="Cohen L."/>
        </authorList>
    </citation>
    <scope>NUCLEOTIDE SEQUENCE</scope>
    <source>
        <strain evidence="2">SoJaBio B1-5/56/2</strain>
    </source>
</reference>
<dbReference type="PROSITE" id="PS50186">
    <property type="entry name" value="DEP"/>
    <property type="match status" value="1"/>
</dbReference>
<dbReference type="GO" id="GO:0009055">
    <property type="term" value="F:electron transfer activity"/>
    <property type="evidence" value="ECO:0007669"/>
    <property type="project" value="TreeGrafter"/>
</dbReference>
<dbReference type="InterPro" id="IPR006869">
    <property type="entry name" value="DUF547"/>
</dbReference>
<dbReference type="SMART" id="SM00049">
    <property type="entry name" value="DEP"/>
    <property type="match status" value="1"/>
</dbReference>
<dbReference type="PANTHER" id="PTHR34386">
    <property type="entry name" value="GLUTAREDOXIN"/>
    <property type="match status" value="1"/>
</dbReference>
<dbReference type="PRINTS" id="PR00160">
    <property type="entry name" value="GLUTAREDOXIN"/>
</dbReference>
<dbReference type="InterPro" id="IPR002109">
    <property type="entry name" value="Glutaredoxin"/>
</dbReference>
<dbReference type="InterPro" id="IPR036390">
    <property type="entry name" value="WH_DNA-bd_sf"/>
</dbReference>
<name>A0A7S4KMY7_9EUKA</name>
<dbReference type="EMBL" id="HBKR01013283">
    <property type="protein sequence ID" value="CAE2299987.1"/>
    <property type="molecule type" value="Transcribed_RNA"/>
</dbReference>
<organism evidence="2">
    <name type="scientific">Paramoeba aestuarina</name>
    <dbReference type="NCBI Taxonomy" id="180227"/>
    <lineage>
        <taxon>Eukaryota</taxon>
        <taxon>Amoebozoa</taxon>
        <taxon>Discosea</taxon>
        <taxon>Flabellinia</taxon>
        <taxon>Dactylopodida</taxon>
        <taxon>Paramoebidae</taxon>
        <taxon>Paramoeba</taxon>
    </lineage>
</organism>
<accession>A0A7S4KMY7</accession>
<dbReference type="InterPro" id="IPR036388">
    <property type="entry name" value="WH-like_DNA-bd_sf"/>
</dbReference>
<gene>
    <name evidence="2" type="ORF">NAES01612_LOCUS8799</name>
</gene>
<proteinExistence type="predicted"/>
<dbReference type="InterPro" id="IPR036249">
    <property type="entry name" value="Thioredoxin-like_sf"/>
</dbReference>
<dbReference type="Gene3D" id="1.10.10.10">
    <property type="entry name" value="Winged helix-like DNA-binding domain superfamily/Winged helix DNA-binding domain"/>
    <property type="match status" value="1"/>
</dbReference>
<dbReference type="GO" id="GO:0035556">
    <property type="term" value="P:intracellular signal transduction"/>
    <property type="evidence" value="ECO:0007669"/>
    <property type="project" value="InterPro"/>
</dbReference>
<feature type="domain" description="DEP" evidence="1">
    <location>
        <begin position="148"/>
        <end position="222"/>
    </location>
</feature>
<dbReference type="SUPFAM" id="SSF52833">
    <property type="entry name" value="Thioredoxin-like"/>
    <property type="match status" value="1"/>
</dbReference>
<evidence type="ECO:0000259" key="1">
    <source>
        <dbReference type="PROSITE" id="PS50186"/>
    </source>
</evidence>
<dbReference type="PROSITE" id="PS51354">
    <property type="entry name" value="GLUTAREDOXIN_2"/>
    <property type="match status" value="1"/>
</dbReference>
<sequence length="498" mass="57035">MADPLEVEVESLAISEGANWKGAVHVFTISGCPFCRRSKAYLTEKGIPYNEVDLSNGLKKHKFLIERTKCYTVPQIFFNDTFIGGCDDLKGKSQDELNELVELVKNNPIKEPEFFIIQDDQPKEEEKGFEFICEPDPLRKIATAMKKEQTGVGVKNRTWHLKTYKRVFVGQKAVLWLIENGHAKTIEEALNLGNEMMENHIFHHVTYDHSFKNEELFYRFLEDDKTKSLNTTEEGIVSICEPLEPGSLAGGMRKMILQLYDAHLSADGLKVNYKGIKNDPLFAQYKQLAAELQRIRLEDMTVNGKIAFFINIYNSLVIHANVVKGFPTTSWQRWRFFNKMSYRIGGHVLTLNDIESGILRGNKPPPYSWGAPFSNNDPRRPIALEQGEPRIHFALVCGAKSCPPIKLYDEENLDEQLTSSTQAFLNGDAMILDMNKKEISLTKIMDWYRSDFGKTDERIVMWALSFLDEEKKKNVETLLEGGCKVTFQNYDWNPNSTD</sequence>
<dbReference type="Pfam" id="PF04784">
    <property type="entry name" value="DUF547"/>
    <property type="match status" value="1"/>
</dbReference>
<dbReference type="Gene3D" id="3.40.30.10">
    <property type="entry name" value="Glutaredoxin"/>
    <property type="match status" value="1"/>
</dbReference>
<dbReference type="Pfam" id="PF00610">
    <property type="entry name" value="DEP"/>
    <property type="match status" value="1"/>
</dbReference>
<dbReference type="InterPro" id="IPR014025">
    <property type="entry name" value="Glutaredoxin_subgr"/>
</dbReference>
<dbReference type="PANTHER" id="PTHR34386:SF1">
    <property type="entry name" value="GLUTAREDOXIN-LIKE PROTEIN NRDH"/>
    <property type="match status" value="1"/>
</dbReference>